<sequence length="80" mass="8910">MSSPLITIRHATRDVQQALANNCWSVFHRAAATEAAPAPAPAPAAYRVSQARTRRGQFQVRYLQTGEWYLVAPADLLFQQ</sequence>
<reference evidence="2" key="1">
    <citation type="journal article" date="2019" name="Int. J. Syst. Evol. Microbiol.">
        <title>The Global Catalogue of Microorganisms (GCM) 10K type strain sequencing project: providing services to taxonomists for standard genome sequencing and annotation.</title>
        <authorList>
            <consortium name="The Broad Institute Genomics Platform"/>
            <consortium name="The Broad Institute Genome Sequencing Center for Infectious Disease"/>
            <person name="Wu L."/>
            <person name="Ma J."/>
        </authorList>
    </citation>
    <scope>NUCLEOTIDE SEQUENCE [LARGE SCALE GENOMIC DNA]</scope>
    <source>
        <strain evidence="2">JCM 17924</strain>
    </source>
</reference>
<organism evidence="1 2">
    <name type="scientific">Hymenobacter koreensis</name>
    <dbReference type="NCBI Taxonomy" id="1084523"/>
    <lineage>
        <taxon>Bacteria</taxon>
        <taxon>Pseudomonadati</taxon>
        <taxon>Bacteroidota</taxon>
        <taxon>Cytophagia</taxon>
        <taxon>Cytophagales</taxon>
        <taxon>Hymenobacteraceae</taxon>
        <taxon>Hymenobacter</taxon>
    </lineage>
</organism>
<gene>
    <name evidence="1" type="ORF">GCM10023186_46450</name>
</gene>
<evidence type="ECO:0000313" key="2">
    <source>
        <dbReference type="Proteomes" id="UP001500454"/>
    </source>
</evidence>
<comment type="caution">
    <text evidence="1">The sequence shown here is derived from an EMBL/GenBank/DDBJ whole genome shotgun (WGS) entry which is preliminary data.</text>
</comment>
<proteinExistence type="predicted"/>
<keyword evidence="2" id="KW-1185">Reference proteome</keyword>
<dbReference type="RefSeq" id="WP_345228233.1">
    <property type="nucleotide sequence ID" value="NZ_BAABHA010000016.1"/>
</dbReference>
<accession>A0ABP8JQA6</accession>
<dbReference type="EMBL" id="BAABHA010000016">
    <property type="protein sequence ID" value="GAA4394170.1"/>
    <property type="molecule type" value="Genomic_DNA"/>
</dbReference>
<name>A0ABP8JQA6_9BACT</name>
<protein>
    <submittedName>
        <fullName evidence="1">Uncharacterized protein</fullName>
    </submittedName>
</protein>
<evidence type="ECO:0000313" key="1">
    <source>
        <dbReference type="EMBL" id="GAA4394170.1"/>
    </source>
</evidence>
<dbReference type="Proteomes" id="UP001500454">
    <property type="component" value="Unassembled WGS sequence"/>
</dbReference>